<accession>A0A1B7Y5C2</accession>
<keyword evidence="4" id="KW-1185">Reference proteome</keyword>
<feature type="compositionally biased region" description="Low complexity" evidence="1">
    <location>
        <begin position="194"/>
        <end position="206"/>
    </location>
</feature>
<reference evidence="4" key="1">
    <citation type="journal article" date="2017" name="BMC Genomics">
        <title>Gapless genome assembly of Colletotrichum higginsianum reveals chromosome structure and association of transposable elements with secondary metabolite gene clusters.</title>
        <authorList>
            <person name="Dallery J.-F."/>
            <person name="Lapalu N."/>
            <person name="Zampounis A."/>
            <person name="Pigne S."/>
            <person name="Luyten I."/>
            <person name="Amselem J."/>
            <person name="Wittenberg A.H.J."/>
            <person name="Zhou S."/>
            <person name="de Queiroz M.V."/>
            <person name="Robin G.P."/>
            <person name="Auger A."/>
            <person name="Hainaut M."/>
            <person name="Henrissat B."/>
            <person name="Kim K.-T."/>
            <person name="Lee Y.-H."/>
            <person name="Lespinet O."/>
            <person name="Schwartz D.C."/>
            <person name="Thon M.R."/>
            <person name="O'Connell R.J."/>
        </authorList>
    </citation>
    <scope>NUCLEOTIDE SEQUENCE [LARGE SCALE GENOMIC DNA]</scope>
    <source>
        <strain evidence="4">IMI 349063</strain>
    </source>
</reference>
<name>A0A1B7Y5C2_COLHI</name>
<feature type="region of interest" description="Disordered" evidence="1">
    <location>
        <begin position="168"/>
        <end position="317"/>
    </location>
</feature>
<dbReference type="InterPro" id="IPR004274">
    <property type="entry name" value="FCP1_dom"/>
</dbReference>
<feature type="compositionally biased region" description="Basic residues" evidence="1">
    <location>
        <begin position="216"/>
        <end position="225"/>
    </location>
</feature>
<dbReference type="KEGG" id="chig:CH63R_08716"/>
<comment type="caution">
    <text evidence="3">The sequence shown here is derived from an EMBL/GenBank/DDBJ whole genome shotgun (WGS) entry which is preliminary data.</text>
</comment>
<feature type="compositionally biased region" description="Basic and acidic residues" evidence="1">
    <location>
        <begin position="45"/>
        <end position="58"/>
    </location>
</feature>
<evidence type="ECO:0000256" key="1">
    <source>
        <dbReference type="SAM" id="MobiDB-lite"/>
    </source>
</evidence>
<dbReference type="InterPro" id="IPR011948">
    <property type="entry name" value="Dullard_phosphatase"/>
</dbReference>
<evidence type="ECO:0000259" key="2">
    <source>
        <dbReference type="PROSITE" id="PS50969"/>
    </source>
</evidence>
<dbReference type="PROSITE" id="PS50969">
    <property type="entry name" value="FCP1"/>
    <property type="match status" value="1"/>
</dbReference>
<dbReference type="InterPro" id="IPR036412">
    <property type="entry name" value="HAD-like_sf"/>
</dbReference>
<dbReference type="NCBIfam" id="TIGR02251">
    <property type="entry name" value="HIF-SF_euk"/>
    <property type="match status" value="1"/>
</dbReference>
<dbReference type="RefSeq" id="XP_018155713.1">
    <property type="nucleotide sequence ID" value="XM_018303690.1"/>
</dbReference>
<proteinExistence type="predicted"/>
<evidence type="ECO:0000313" key="4">
    <source>
        <dbReference type="Proteomes" id="UP000092177"/>
    </source>
</evidence>
<evidence type="ECO:0000313" key="3">
    <source>
        <dbReference type="EMBL" id="OBR07195.1"/>
    </source>
</evidence>
<dbReference type="VEuPathDB" id="FungiDB:CH63R_08716"/>
<dbReference type="EMBL" id="LTAN01000006">
    <property type="protein sequence ID" value="OBR07195.1"/>
    <property type="molecule type" value="Genomic_DNA"/>
</dbReference>
<dbReference type="SMART" id="SM00577">
    <property type="entry name" value="CPDc"/>
    <property type="match status" value="1"/>
</dbReference>
<feature type="domain" description="FCP1 homology" evidence="2">
    <location>
        <begin position="318"/>
        <end position="492"/>
    </location>
</feature>
<feature type="compositionally biased region" description="Polar residues" evidence="1">
    <location>
        <begin position="273"/>
        <end position="284"/>
    </location>
</feature>
<dbReference type="GeneID" id="28867797"/>
<dbReference type="Proteomes" id="UP000092177">
    <property type="component" value="Chromosome 6"/>
</dbReference>
<gene>
    <name evidence="3" type="ORF">CH63R_08716</name>
</gene>
<organism evidence="3 4">
    <name type="scientific">Colletotrichum higginsianum (strain IMI 349063)</name>
    <name type="common">Crucifer anthracnose fungus</name>
    <dbReference type="NCBI Taxonomy" id="759273"/>
    <lineage>
        <taxon>Eukaryota</taxon>
        <taxon>Fungi</taxon>
        <taxon>Dikarya</taxon>
        <taxon>Ascomycota</taxon>
        <taxon>Pezizomycotina</taxon>
        <taxon>Sordariomycetes</taxon>
        <taxon>Hypocreomycetidae</taxon>
        <taxon>Glomerellales</taxon>
        <taxon>Glomerellaceae</taxon>
        <taxon>Colletotrichum</taxon>
        <taxon>Colletotrichum destructivum species complex</taxon>
    </lineage>
</organism>
<dbReference type="GO" id="GO:0016791">
    <property type="term" value="F:phosphatase activity"/>
    <property type="evidence" value="ECO:0007669"/>
    <property type="project" value="InterPro"/>
</dbReference>
<dbReference type="AlphaFoldDB" id="A0A1B7Y5C2"/>
<dbReference type="SUPFAM" id="SSF56784">
    <property type="entry name" value="HAD-like"/>
    <property type="match status" value="1"/>
</dbReference>
<protein>
    <submittedName>
        <fullName evidence="3">Dullard-like phosphatase</fullName>
    </submittedName>
</protein>
<dbReference type="FunFam" id="3.40.50.1000:FF:000089">
    <property type="entry name" value="NIF domain protein"/>
    <property type="match status" value="1"/>
</dbReference>
<dbReference type="InterPro" id="IPR023214">
    <property type="entry name" value="HAD_sf"/>
</dbReference>
<dbReference type="InterPro" id="IPR050365">
    <property type="entry name" value="TIM50"/>
</dbReference>
<sequence length="514" mass="56647">MPHGLYMLSKMNSLNIITSRVSPPPSPVASRSNSISSLGLAVQSDDQRGGESAENHGDDDQDDETFPLEKSAFEQRNDSHGMDLASEATPLIGESTDPSLRSTTWHSLPRRIAAGFINSLRWVLSILAVPGVYLISCLCDERGNFAPFFQFKKLLGFHDGNGKLATDYPDAMDEKSGRQGSAGYGGVTYSRPMGSSGSSSSGVSSESESDADRQRRGSSSRHSRSKSASEEIAPARRSIRIKLHSDDALPQRKHRKTQSAAARSKGNGEPGSSDISAQLKSPTSPAGALTRYPKTPAPPRPLIPRRQPSYLNLEPSTDPKYQKTLILDLDETLIHSMSKGGRMSTGHMVEVRLSQTYVGAGGQTSIGPQHPILYWVNKRPHCDDFLRRVCKWYNLVVFTASVQEYADPVIDWLEAERKFFSARYYRQHCTFRQGAFIKDLSSVEPDLSKVMILDNSPLSYMFHQDNAIPIQGWINDPTDNDLLHLVPLLEGLQYVSDVRALLALRGGEDGQHMA</sequence>
<dbReference type="CDD" id="cd07521">
    <property type="entry name" value="HAD_FCP1-like"/>
    <property type="match status" value="1"/>
</dbReference>
<dbReference type="OrthoDB" id="277011at2759"/>
<dbReference type="Gene3D" id="3.40.50.1000">
    <property type="entry name" value="HAD superfamily/HAD-like"/>
    <property type="match status" value="1"/>
</dbReference>
<feature type="region of interest" description="Disordered" evidence="1">
    <location>
        <begin position="19"/>
        <end position="65"/>
    </location>
</feature>
<dbReference type="Pfam" id="PF03031">
    <property type="entry name" value="NIF"/>
    <property type="match status" value="1"/>
</dbReference>
<dbReference type="PANTHER" id="PTHR12210">
    <property type="entry name" value="DULLARD PROTEIN PHOSPHATASE"/>
    <property type="match status" value="1"/>
</dbReference>